<dbReference type="PROSITE" id="PS01064">
    <property type="entry name" value="PYRIDOX_OXIDASE"/>
    <property type="match status" value="1"/>
</dbReference>
<feature type="binding site" evidence="5">
    <location>
        <position position="107"/>
    </location>
    <ligand>
        <name>FMN</name>
        <dbReference type="ChEBI" id="CHEBI:58210"/>
    </ligand>
</feature>
<dbReference type="Pfam" id="PF10590">
    <property type="entry name" value="PNP_phzG_C"/>
    <property type="match status" value="1"/>
</dbReference>
<comment type="caution">
    <text evidence="8">The sequence shown here is derived from an EMBL/GenBank/DDBJ whole genome shotgun (WGS) entry which is preliminary data.</text>
</comment>
<protein>
    <recommendedName>
        <fullName evidence="5">Pyridoxine/pyridoxamine 5'-phosphate oxidase</fullName>
        <ecNumber evidence="5">1.4.3.5</ecNumber>
    </recommendedName>
    <alternativeName>
        <fullName evidence="5">PNP/PMP oxidase</fullName>
        <shortName evidence="5">PNPOx</shortName>
    </alternativeName>
    <alternativeName>
        <fullName evidence="5">Pyridoxal 5'-phosphate synthase</fullName>
    </alternativeName>
</protein>
<reference evidence="9" key="1">
    <citation type="journal article" date="2019" name="Int. J. Syst. Evol. Microbiol.">
        <title>The Global Catalogue of Microorganisms (GCM) 10K type strain sequencing project: providing services to taxonomists for standard genome sequencing and annotation.</title>
        <authorList>
            <consortium name="The Broad Institute Genomics Platform"/>
            <consortium name="The Broad Institute Genome Sequencing Center for Infectious Disease"/>
            <person name="Wu L."/>
            <person name="Ma J."/>
        </authorList>
    </citation>
    <scope>NUCLEOTIDE SEQUENCE [LARGE SCALE GENOMIC DNA]</scope>
    <source>
        <strain evidence="9">CCUG 56752</strain>
    </source>
</reference>
<feature type="binding site" evidence="5">
    <location>
        <begin position="193"/>
        <end position="195"/>
    </location>
    <ligand>
        <name>substrate</name>
    </ligand>
</feature>
<feature type="binding site" evidence="5">
    <location>
        <begin position="142"/>
        <end position="143"/>
    </location>
    <ligand>
        <name>FMN</name>
        <dbReference type="ChEBI" id="CHEBI:58210"/>
    </ligand>
</feature>
<feature type="binding site" evidence="5">
    <location>
        <position position="85"/>
    </location>
    <ligand>
        <name>FMN</name>
        <dbReference type="ChEBI" id="CHEBI:58210"/>
    </ligand>
</feature>
<accession>A0ABW3GR85</accession>
<comment type="pathway">
    <text evidence="5">Cofactor metabolism; pyridoxal 5'-phosphate salvage; pyridoxal 5'-phosphate from pyridoxine 5'-phosphate: step 1/1.</text>
</comment>
<evidence type="ECO:0000313" key="9">
    <source>
        <dbReference type="Proteomes" id="UP001597049"/>
    </source>
</evidence>
<dbReference type="GO" id="GO:0004733">
    <property type="term" value="F:pyridoxamine phosphate oxidase activity"/>
    <property type="evidence" value="ECO:0007669"/>
    <property type="project" value="UniProtKB-EC"/>
</dbReference>
<feature type="binding site" evidence="5">
    <location>
        <begin position="63"/>
        <end position="68"/>
    </location>
    <ligand>
        <name>FMN</name>
        <dbReference type="ChEBI" id="CHEBI:58210"/>
    </ligand>
</feature>
<sequence>MENKLHDYRKSYEKASLIRENLNENPIQQFRTWFYDVEKFGGVDEANAMTISTIGEDGFPKSRIVLLKFYDENGFVFYTNYESEKGKALLNNPNTCLSFFWPNTERQVIIKGVAEKVPEHVSDNYFASRPKGSQLGALVSNQSNVIKNRQVLEEELNALEKKYANEEVPRPKNWGGFLVRPESIEFWQGRPNRLHDRFLFTKSDSGYDWKIERLAP</sequence>
<evidence type="ECO:0000256" key="5">
    <source>
        <dbReference type="HAMAP-Rule" id="MF_01629"/>
    </source>
</evidence>
<keyword evidence="2 5" id="KW-0285">Flavoprotein</keyword>
<dbReference type="PANTHER" id="PTHR10851:SF0">
    <property type="entry name" value="PYRIDOXINE-5'-PHOSPHATE OXIDASE"/>
    <property type="match status" value="1"/>
</dbReference>
<dbReference type="Proteomes" id="UP001597049">
    <property type="component" value="Unassembled WGS sequence"/>
</dbReference>
<feature type="binding site" evidence="5">
    <location>
        <position position="187"/>
    </location>
    <ligand>
        <name>FMN</name>
        <dbReference type="ChEBI" id="CHEBI:58210"/>
    </ligand>
</feature>
<keyword evidence="4 5" id="KW-0560">Oxidoreductase</keyword>
<feature type="binding site" evidence="5">
    <location>
        <position position="129"/>
    </location>
    <ligand>
        <name>substrate</name>
    </ligand>
</feature>
<name>A0ABW3GR85_9FLAO</name>
<dbReference type="Gene3D" id="2.30.110.10">
    <property type="entry name" value="Electron Transport, Fmn-binding Protein, Chain A"/>
    <property type="match status" value="1"/>
</dbReference>
<dbReference type="PIRSF" id="PIRSF000190">
    <property type="entry name" value="Pyd_amn-ph_oxd"/>
    <property type="match status" value="1"/>
</dbReference>
<dbReference type="EC" id="1.4.3.5" evidence="5"/>
<evidence type="ECO:0000313" key="8">
    <source>
        <dbReference type="EMBL" id="MFD0933028.1"/>
    </source>
</evidence>
<dbReference type="InterPro" id="IPR019740">
    <property type="entry name" value="Pyridox_Oxase_CS"/>
</dbReference>
<feature type="binding site" evidence="5">
    <location>
        <begin position="78"/>
        <end position="79"/>
    </location>
    <ligand>
        <name>FMN</name>
        <dbReference type="ChEBI" id="CHEBI:58210"/>
    </ligand>
</feature>
<keyword evidence="5" id="KW-0664">Pyridoxine biosynthesis</keyword>
<feature type="binding site" evidence="5">
    <location>
        <position position="133"/>
    </location>
    <ligand>
        <name>substrate</name>
    </ligand>
</feature>
<dbReference type="Pfam" id="PF01243">
    <property type="entry name" value="PNPOx_N"/>
    <property type="match status" value="1"/>
</dbReference>
<dbReference type="InterPro" id="IPR011576">
    <property type="entry name" value="Pyridox_Oxase_N"/>
</dbReference>
<comment type="cofactor">
    <cofactor evidence="5">
        <name>FMN</name>
        <dbReference type="ChEBI" id="CHEBI:58210"/>
    </cofactor>
    <text evidence="5">Binds 1 FMN per subunit.</text>
</comment>
<proteinExistence type="inferred from homology"/>
<dbReference type="InterPro" id="IPR019576">
    <property type="entry name" value="Pyridoxamine_oxidase_dimer_C"/>
</dbReference>
<comment type="pathway">
    <text evidence="5">Cofactor metabolism; pyridoxal 5'-phosphate salvage; pyridoxal 5'-phosphate from pyridoxamine 5'-phosphate: step 1/1.</text>
</comment>
<evidence type="ECO:0000256" key="4">
    <source>
        <dbReference type="ARBA" id="ARBA00023002"/>
    </source>
</evidence>
<comment type="similarity">
    <text evidence="1 5">Belongs to the pyridoxamine 5'-phosphate oxidase family.</text>
</comment>
<keyword evidence="9" id="KW-1185">Reference proteome</keyword>
<comment type="caution">
    <text evidence="5">Lacks conserved residue(s) required for the propagation of feature annotation.</text>
</comment>
<dbReference type="NCBIfam" id="NF004231">
    <property type="entry name" value="PRK05679.1"/>
    <property type="match status" value="1"/>
</dbReference>
<feature type="binding site" evidence="5">
    <location>
        <position position="125"/>
    </location>
    <ligand>
        <name>substrate</name>
    </ligand>
</feature>
<dbReference type="NCBIfam" id="TIGR00558">
    <property type="entry name" value="pdxH"/>
    <property type="match status" value="1"/>
</dbReference>
<dbReference type="EMBL" id="JBHTIV010000010">
    <property type="protein sequence ID" value="MFD0933028.1"/>
    <property type="molecule type" value="Genomic_DNA"/>
</dbReference>
<evidence type="ECO:0000259" key="6">
    <source>
        <dbReference type="Pfam" id="PF01243"/>
    </source>
</evidence>
<evidence type="ECO:0000259" key="7">
    <source>
        <dbReference type="Pfam" id="PF10590"/>
    </source>
</evidence>
<comment type="catalytic activity">
    <reaction evidence="5">
        <text>pyridoxamine 5'-phosphate + O2 + H2O = pyridoxal 5'-phosphate + H2O2 + NH4(+)</text>
        <dbReference type="Rhea" id="RHEA:15817"/>
        <dbReference type="ChEBI" id="CHEBI:15377"/>
        <dbReference type="ChEBI" id="CHEBI:15379"/>
        <dbReference type="ChEBI" id="CHEBI:16240"/>
        <dbReference type="ChEBI" id="CHEBI:28938"/>
        <dbReference type="ChEBI" id="CHEBI:58451"/>
        <dbReference type="ChEBI" id="CHEBI:597326"/>
        <dbReference type="EC" id="1.4.3.5"/>
    </reaction>
</comment>
<dbReference type="PANTHER" id="PTHR10851">
    <property type="entry name" value="PYRIDOXINE-5-PHOSPHATE OXIDASE"/>
    <property type="match status" value="1"/>
</dbReference>
<comment type="catalytic activity">
    <reaction evidence="5">
        <text>pyridoxine 5'-phosphate + O2 = pyridoxal 5'-phosphate + H2O2</text>
        <dbReference type="Rhea" id="RHEA:15149"/>
        <dbReference type="ChEBI" id="CHEBI:15379"/>
        <dbReference type="ChEBI" id="CHEBI:16240"/>
        <dbReference type="ChEBI" id="CHEBI:58589"/>
        <dbReference type="ChEBI" id="CHEBI:597326"/>
        <dbReference type="EC" id="1.4.3.5"/>
    </reaction>
</comment>
<evidence type="ECO:0000256" key="3">
    <source>
        <dbReference type="ARBA" id="ARBA00022643"/>
    </source>
</evidence>
<feature type="domain" description="Pyridoxamine 5'-phosphate oxidase N-terminal" evidence="6">
    <location>
        <begin position="43"/>
        <end position="155"/>
    </location>
</feature>
<dbReference type="RefSeq" id="WP_379658333.1">
    <property type="nucleotide sequence ID" value="NZ_JBHTIV010000010.1"/>
</dbReference>
<dbReference type="InterPro" id="IPR000659">
    <property type="entry name" value="Pyridox_Oxase"/>
</dbReference>
<dbReference type="InterPro" id="IPR012349">
    <property type="entry name" value="Split_barrel_FMN-bd"/>
</dbReference>
<dbReference type="HAMAP" id="MF_01629">
    <property type="entry name" value="PdxH"/>
    <property type="match status" value="1"/>
</dbReference>
<feature type="domain" description="Pyridoxine 5'-phosphate oxidase dimerisation C-terminal" evidence="7">
    <location>
        <begin position="174"/>
        <end position="216"/>
    </location>
</feature>
<evidence type="ECO:0000256" key="2">
    <source>
        <dbReference type="ARBA" id="ARBA00022630"/>
    </source>
</evidence>
<gene>
    <name evidence="5 8" type="primary">pdxH</name>
    <name evidence="8" type="ORF">ACFQ0R_10515</name>
</gene>
<keyword evidence="3 5" id="KW-0288">FMN</keyword>
<feature type="binding site" evidence="5">
    <location>
        <position position="68"/>
    </location>
    <ligand>
        <name>substrate</name>
    </ligand>
</feature>
<feature type="binding site" evidence="5">
    <location>
        <position position="197"/>
    </location>
    <ligand>
        <name>FMN</name>
        <dbReference type="ChEBI" id="CHEBI:58210"/>
    </ligand>
</feature>
<comment type="function">
    <text evidence="5">Catalyzes the oxidation of either pyridoxine 5'-phosphate (PNP) or pyridoxamine 5'-phosphate (PMP) into pyridoxal 5'-phosphate (PLP).</text>
</comment>
<organism evidence="8 9">
    <name type="scientific">Psychroflexus salinarum</name>
    <dbReference type="NCBI Taxonomy" id="546024"/>
    <lineage>
        <taxon>Bacteria</taxon>
        <taxon>Pseudomonadati</taxon>
        <taxon>Bacteroidota</taxon>
        <taxon>Flavobacteriia</taxon>
        <taxon>Flavobacteriales</taxon>
        <taxon>Flavobacteriaceae</taxon>
        <taxon>Psychroflexus</taxon>
    </lineage>
</organism>
<evidence type="ECO:0000256" key="1">
    <source>
        <dbReference type="ARBA" id="ARBA00007301"/>
    </source>
</evidence>
<dbReference type="SUPFAM" id="SSF50475">
    <property type="entry name" value="FMN-binding split barrel"/>
    <property type="match status" value="1"/>
</dbReference>
<comment type="subunit">
    <text evidence="5">Homodimer.</text>
</comment>